<evidence type="ECO:0000313" key="1">
    <source>
        <dbReference type="EMBL" id="AOX18642.1"/>
    </source>
</evidence>
<accession>A0A1D8UYF1</accession>
<evidence type="ECO:0000313" key="2">
    <source>
        <dbReference type="Proteomes" id="UP000179145"/>
    </source>
</evidence>
<keyword evidence="2" id="KW-1185">Reference proteome</keyword>
<protein>
    <submittedName>
        <fullName evidence="1">Uncharacterized protein</fullName>
    </submittedName>
</protein>
<reference evidence="1 2" key="1">
    <citation type="journal article" date="2016" name="Microb. Cell Fact.">
        <title>Dissection of exopolysaccharide biosynthesis in Kozakia baliensis.</title>
        <authorList>
            <person name="Brandt J.U."/>
            <person name="Jakob F."/>
            <person name="Behr J."/>
            <person name="Geissler A.J."/>
            <person name="Vogel R.F."/>
        </authorList>
    </citation>
    <scope>NUCLEOTIDE SEQUENCE [LARGE SCALE GENOMIC DNA]</scope>
    <source>
        <strain evidence="1 2">DSM 14400</strain>
        <plasmid evidence="2">Plasmid pkb14400_2</plasmid>
    </source>
</reference>
<geneLocation type="plasmid" evidence="2">
    <name>pkb14400_2</name>
</geneLocation>
<proteinExistence type="predicted"/>
<dbReference type="EMBL" id="CP014676">
    <property type="protein sequence ID" value="AOX18642.1"/>
    <property type="molecule type" value="Genomic_DNA"/>
</dbReference>
<sequence>MAGVEQLFAGATARIGSRAPDGGGMMRRKRGVGGTVIEKSRFFGEAAGQGARLLACDGPGMDQGTRHGIFLSAKMM</sequence>
<name>A0A1D8UYF1_9PROT</name>
<keyword evidence="1" id="KW-0614">Plasmid</keyword>
<organism evidence="1 2">
    <name type="scientific">Kozakia baliensis</name>
    <dbReference type="NCBI Taxonomy" id="153496"/>
    <lineage>
        <taxon>Bacteria</taxon>
        <taxon>Pseudomonadati</taxon>
        <taxon>Pseudomonadota</taxon>
        <taxon>Alphaproteobacteria</taxon>
        <taxon>Acetobacterales</taxon>
        <taxon>Acetobacteraceae</taxon>
        <taxon>Kozakia</taxon>
    </lineage>
</organism>
<gene>
    <name evidence="1" type="ORF">A0U89_15125</name>
</gene>
<dbReference type="KEGG" id="kba:A0U89_15125"/>
<dbReference type="Proteomes" id="UP000179145">
    <property type="component" value="Plasmid pKB14400_2"/>
</dbReference>
<dbReference type="AlphaFoldDB" id="A0A1D8UYF1"/>